<organism evidence="7 8">
    <name type="scientific">Parerythrobacter lacustris</name>
    <dbReference type="NCBI Taxonomy" id="2969984"/>
    <lineage>
        <taxon>Bacteria</taxon>
        <taxon>Pseudomonadati</taxon>
        <taxon>Pseudomonadota</taxon>
        <taxon>Alphaproteobacteria</taxon>
        <taxon>Sphingomonadales</taxon>
        <taxon>Erythrobacteraceae</taxon>
        <taxon>Parerythrobacter</taxon>
    </lineage>
</organism>
<dbReference type="InterPro" id="IPR019874">
    <property type="entry name" value="RF_methyltr_PrmC"/>
</dbReference>
<dbReference type="SUPFAM" id="SSF53335">
    <property type="entry name" value="S-adenosyl-L-methionine-dependent methyltransferases"/>
    <property type="match status" value="1"/>
</dbReference>
<keyword evidence="1 4" id="KW-0489">Methyltransferase</keyword>
<dbReference type="Pfam" id="PF13847">
    <property type="entry name" value="Methyltransf_31"/>
    <property type="match status" value="1"/>
</dbReference>
<name>A0ABT1XRC3_9SPHN</name>
<keyword evidence="3 4" id="KW-0949">S-adenosyl-L-methionine</keyword>
<evidence type="ECO:0000256" key="4">
    <source>
        <dbReference type="HAMAP-Rule" id="MF_02126"/>
    </source>
</evidence>
<evidence type="ECO:0000313" key="7">
    <source>
        <dbReference type="EMBL" id="MCR2834208.1"/>
    </source>
</evidence>
<dbReference type="EC" id="2.1.1.297" evidence="4"/>
<comment type="caution">
    <text evidence="7">The sequence shown here is derived from an EMBL/GenBank/DDBJ whole genome shotgun (WGS) entry which is preliminary data.</text>
</comment>
<accession>A0ABT1XRC3</accession>
<comment type="catalytic activity">
    <reaction evidence="4">
        <text>L-glutaminyl-[peptide chain release factor] + S-adenosyl-L-methionine = N(5)-methyl-L-glutaminyl-[peptide chain release factor] + S-adenosyl-L-homocysteine + H(+)</text>
        <dbReference type="Rhea" id="RHEA:42896"/>
        <dbReference type="Rhea" id="RHEA-COMP:10271"/>
        <dbReference type="Rhea" id="RHEA-COMP:10272"/>
        <dbReference type="ChEBI" id="CHEBI:15378"/>
        <dbReference type="ChEBI" id="CHEBI:30011"/>
        <dbReference type="ChEBI" id="CHEBI:57856"/>
        <dbReference type="ChEBI" id="CHEBI:59789"/>
        <dbReference type="ChEBI" id="CHEBI:61891"/>
        <dbReference type="EC" id="2.1.1.297"/>
    </reaction>
</comment>
<dbReference type="Gene3D" id="3.40.50.150">
    <property type="entry name" value="Vaccinia Virus protein VP39"/>
    <property type="match status" value="1"/>
</dbReference>
<dbReference type="GO" id="GO:0102559">
    <property type="term" value="F:peptide chain release factor N(5)-glutamine methyltransferase activity"/>
    <property type="evidence" value="ECO:0007669"/>
    <property type="project" value="UniProtKB-EC"/>
</dbReference>
<feature type="binding site" evidence="4">
    <location>
        <begin position="114"/>
        <end position="118"/>
    </location>
    <ligand>
        <name>S-adenosyl-L-methionine</name>
        <dbReference type="ChEBI" id="CHEBI:59789"/>
    </ligand>
</feature>
<evidence type="ECO:0000256" key="1">
    <source>
        <dbReference type="ARBA" id="ARBA00022603"/>
    </source>
</evidence>
<dbReference type="HAMAP" id="MF_02126">
    <property type="entry name" value="RF_methyltr_PrmC"/>
    <property type="match status" value="1"/>
</dbReference>
<dbReference type="PROSITE" id="PS00092">
    <property type="entry name" value="N6_MTASE"/>
    <property type="match status" value="1"/>
</dbReference>
<dbReference type="InterPro" id="IPR025714">
    <property type="entry name" value="Methyltranfer_dom"/>
</dbReference>
<dbReference type="InterPro" id="IPR040758">
    <property type="entry name" value="PrmC_N"/>
</dbReference>
<dbReference type="Pfam" id="PF17827">
    <property type="entry name" value="PrmC_N"/>
    <property type="match status" value="1"/>
</dbReference>
<comment type="similarity">
    <text evidence="4">Belongs to the protein N5-glutamine methyltransferase family. PrmC subfamily.</text>
</comment>
<keyword evidence="2 4" id="KW-0808">Transferase</keyword>
<feature type="binding site" evidence="4">
    <location>
        <position position="137"/>
    </location>
    <ligand>
        <name>S-adenosyl-L-methionine</name>
        <dbReference type="ChEBI" id="CHEBI:59789"/>
    </ligand>
</feature>
<sequence length="273" mass="29456">MTVGEAIRAASERLSASSATARLDAELLMAGALKLARSDMLLRAMDGVVPPGFEAMVDRRAAREPVAYILGQQEFYGRTFRVTPDVLVPRGDSETLIEAARERMPPTGRALDLGTGSGALLLTLLAEMPGWSGIGIDRSEAAVAVAAGNADALGLAGRAAMRVADWTRRDWREGLGLFDLVVANPPYVELEAELEPDVRDFEPAEALFAGKDGLDDYRRLIPQLRSLLRSEGFAVFEIGHRQDAAVSALALEHGFTPHLRRDLAGRPRAVILT</sequence>
<dbReference type="RefSeq" id="WP_257596011.1">
    <property type="nucleotide sequence ID" value="NZ_JANKHH010000005.1"/>
</dbReference>
<keyword evidence="8" id="KW-1185">Reference proteome</keyword>
<dbReference type="InterPro" id="IPR050320">
    <property type="entry name" value="N5-glutamine_MTase"/>
</dbReference>
<comment type="function">
    <text evidence="4">Methylates the class 1 translation termination release factors RF1/PrfA and RF2/PrfB on the glutamine residue of the universally conserved GGQ motif.</text>
</comment>
<dbReference type="PANTHER" id="PTHR18895:SF74">
    <property type="entry name" value="MTRF1L RELEASE FACTOR GLUTAMINE METHYLTRANSFERASE"/>
    <property type="match status" value="1"/>
</dbReference>
<evidence type="ECO:0000256" key="3">
    <source>
        <dbReference type="ARBA" id="ARBA00022691"/>
    </source>
</evidence>
<evidence type="ECO:0000256" key="2">
    <source>
        <dbReference type="ARBA" id="ARBA00022679"/>
    </source>
</evidence>
<dbReference type="Proteomes" id="UP001206067">
    <property type="component" value="Unassembled WGS sequence"/>
</dbReference>
<evidence type="ECO:0000259" key="6">
    <source>
        <dbReference type="Pfam" id="PF17827"/>
    </source>
</evidence>
<proteinExistence type="inferred from homology"/>
<dbReference type="InterPro" id="IPR004556">
    <property type="entry name" value="HemK-like"/>
</dbReference>
<feature type="binding site" evidence="4">
    <location>
        <begin position="184"/>
        <end position="187"/>
    </location>
    <ligand>
        <name>substrate</name>
    </ligand>
</feature>
<dbReference type="CDD" id="cd02440">
    <property type="entry name" value="AdoMet_MTases"/>
    <property type="match status" value="1"/>
</dbReference>
<dbReference type="NCBIfam" id="TIGR00536">
    <property type="entry name" value="hemK_fam"/>
    <property type="match status" value="1"/>
</dbReference>
<feature type="domain" description="Release factor glutamine methyltransferase N-terminal" evidence="6">
    <location>
        <begin position="5"/>
        <end position="71"/>
    </location>
</feature>
<dbReference type="InterPro" id="IPR002052">
    <property type="entry name" value="DNA_methylase_N6_adenine_CS"/>
</dbReference>
<dbReference type="InterPro" id="IPR029063">
    <property type="entry name" value="SAM-dependent_MTases_sf"/>
</dbReference>
<dbReference type="NCBIfam" id="TIGR03534">
    <property type="entry name" value="RF_mod_PrmC"/>
    <property type="match status" value="1"/>
</dbReference>
<dbReference type="PANTHER" id="PTHR18895">
    <property type="entry name" value="HEMK METHYLTRANSFERASE"/>
    <property type="match status" value="1"/>
</dbReference>
<feature type="domain" description="Methyltransferase" evidence="5">
    <location>
        <begin position="109"/>
        <end position="184"/>
    </location>
</feature>
<feature type="binding site" evidence="4">
    <location>
        <position position="184"/>
    </location>
    <ligand>
        <name>S-adenosyl-L-methionine</name>
        <dbReference type="ChEBI" id="CHEBI:59789"/>
    </ligand>
</feature>
<dbReference type="GO" id="GO:0032259">
    <property type="term" value="P:methylation"/>
    <property type="evidence" value="ECO:0007669"/>
    <property type="project" value="UniProtKB-KW"/>
</dbReference>
<feature type="binding site" evidence="4">
    <location>
        <position position="166"/>
    </location>
    <ligand>
        <name>S-adenosyl-L-methionine</name>
        <dbReference type="ChEBI" id="CHEBI:59789"/>
    </ligand>
</feature>
<evidence type="ECO:0000313" key="8">
    <source>
        <dbReference type="Proteomes" id="UP001206067"/>
    </source>
</evidence>
<reference evidence="7 8" key="1">
    <citation type="submission" date="2022-08" db="EMBL/GenBank/DDBJ databases">
        <title>Polyphasic taxonomy analysis of Qipengyuania sp.RS5-5.</title>
        <authorList>
            <person name="Xamxidin M."/>
            <person name="Wu M."/>
        </authorList>
    </citation>
    <scope>NUCLEOTIDE SEQUENCE [LARGE SCALE GENOMIC DNA]</scope>
    <source>
        <strain evidence="7 8">RS5-5</strain>
    </source>
</reference>
<evidence type="ECO:0000259" key="5">
    <source>
        <dbReference type="Pfam" id="PF13847"/>
    </source>
</evidence>
<dbReference type="Gene3D" id="1.10.8.10">
    <property type="entry name" value="DNA helicase RuvA subunit, C-terminal domain"/>
    <property type="match status" value="1"/>
</dbReference>
<gene>
    <name evidence="4 7" type="primary">prmC</name>
    <name evidence="7" type="ORF">NSO95_09655</name>
</gene>
<protein>
    <recommendedName>
        <fullName evidence="4">Release factor glutamine methyltransferase</fullName>
        <shortName evidence="4">RF MTase</shortName>
        <ecNumber evidence="4">2.1.1.297</ecNumber>
    </recommendedName>
    <alternativeName>
        <fullName evidence="4">N5-glutamine methyltransferase PrmC</fullName>
    </alternativeName>
    <alternativeName>
        <fullName evidence="4">Protein-(glutamine-N5) MTase PrmC</fullName>
    </alternativeName>
    <alternativeName>
        <fullName evidence="4">Protein-glutamine N-methyltransferase PrmC</fullName>
    </alternativeName>
</protein>
<dbReference type="EMBL" id="JANKHH010000005">
    <property type="protein sequence ID" value="MCR2834208.1"/>
    <property type="molecule type" value="Genomic_DNA"/>
</dbReference>